<feature type="region of interest" description="Disordered" evidence="7">
    <location>
        <begin position="121"/>
        <end position="144"/>
    </location>
</feature>
<dbReference type="GO" id="GO:0003735">
    <property type="term" value="F:structural constituent of ribosome"/>
    <property type="evidence" value="ECO:0007669"/>
    <property type="project" value="UniProtKB-UniRule"/>
</dbReference>
<dbReference type="Pfam" id="PF00297">
    <property type="entry name" value="Ribosomal_L3"/>
    <property type="match status" value="1"/>
</dbReference>
<evidence type="ECO:0000256" key="6">
    <source>
        <dbReference type="NCBIfam" id="TIGR03625"/>
    </source>
</evidence>
<proteinExistence type="inferred from homology"/>
<dbReference type="GO" id="GO:0006412">
    <property type="term" value="P:translation"/>
    <property type="evidence" value="ECO:0007669"/>
    <property type="project" value="UniProtKB-UniRule"/>
</dbReference>
<organism evidence="8 9">
    <name type="scientific">Candidatus Woesebacteria bacterium RIFOXYA1_FULL_43_9</name>
    <dbReference type="NCBI Taxonomy" id="1802534"/>
    <lineage>
        <taxon>Bacteria</taxon>
        <taxon>Candidatus Woeseibacteriota</taxon>
    </lineage>
</organism>
<evidence type="ECO:0000256" key="5">
    <source>
        <dbReference type="ARBA" id="ARBA00023274"/>
    </source>
</evidence>
<evidence type="ECO:0000256" key="7">
    <source>
        <dbReference type="SAM" id="MobiDB-lite"/>
    </source>
</evidence>
<evidence type="ECO:0000256" key="4">
    <source>
        <dbReference type="ARBA" id="ARBA00022980"/>
    </source>
</evidence>
<dbReference type="FunFam" id="2.40.30.10:FF:000004">
    <property type="entry name" value="50S ribosomal protein L3"/>
    <property type="match status" value="1"/>
</dbReference>
<dbReference type="AlphaFoldDB" id="A0A1F8CL46"/>
<dbReference type="PANTHER" id="PTHR11229:SF16">
    <property type="entry name" value="LARGE RIBOSOMAL SUBUNIT PROTEIN UL3C"/>
    <property type="match status" value="1"/>
</dbReference>
<dbReference type="Proteomes" id="UP000179241">
    <property type="component" value="Unassembled WGS sequence"/>
</dbReference>
<evidence type="ECO:0000313" key="9">
    <source>
        <dbReference type="Proteomes" id="UP000179241"/>
    </source>
</evidence>
<protein>
    <recommendedName>
        <fullName evidence="6">50S ribosomal protein L3</fullName>
    </recommendedName>
</protein>
<gene>
    <name evidence="8" type="ORF">A2188_01045</name>
</gene>
<keyword evidence="4 8" id="KW-0689">Ribosomal protein</keyword>
<dbReference type="InterPro" id="IPR000597">
    <property type="entry name" value="Ribosomal_uL3"/>
</dbReference>
<dbReference type="GO" id="GO:0019843">
    <property type="term" value="F:rRNA binding"/>
    <property type="evidence" value="ECO:0007669"/>
    <property type="project" value="UniProtKB-KW"/>
</dbReference>
<comment type="caution">
    <text evidence="8">The sequence shown here is derived from an EMBL/GenBank/DDBJ whole genome shotgun (WGS) entry which is preliminary data.</text>
</comment>
<dbReference type="Gene3D" id="2.40.30.10">
    <property type="entry name" value="Translation factors"/>
    <property type="match status" value="1"/>
</dbReference>
<evidence type="ECO:0000313" key="8">
    <source>
        <dbReference type="EMBL" id="OGM77057.1"/>
    </source>
</evidence>
<accession>A0A1F8CL46</accession>
<dbReference type="NCBIfam" id="TIGR03625">
    <property type="entry name" value="L3_bact"/>
    <property type="match status" value="1"/>
</dbReference>
<dbReference type="PANTHER" id="PTHR11229">
    <property type="entry name" value="50S RIBOSOMAL PROTEIN L3"/>
    <property type="match status" value="1"/>
</dbReference>
<evidence type="ECO:0000256" key="2">
    <source>
        <dbReference type="ARBA" id="ARBA00022730"/>
    </source>
</evidence>
<reference evidence="8 9" key="1">
    <citation type="journal article" date="2016" name="Nat. Commun.">
        <title>Thousands of microbial genomes shed light on interconnected biogeochemical processes in an aquifer system.</title>
        <authorList>
            <person name="Anantharaman K."/>
            <person name="Brown C.T."/>
            <person name="Hug L.A."/>
            <person name="Sharon I."/>
            <person name="Castelle C.J."/>
            <person name="Probst A.J."/>
            <person name="Thomas B.C."/>
            <person name="Singh A."/>
            <person name="Wilkins M.J."/>
            <person name="Karaoz U."/>
            <person name="Brodie E.L."/>
            <person name="Williams K.H."/>
            <person name="Hubbard S.S."/>
            <person name="Banfield J.F."/>
        </authorList>
    </citation>
    <scope>NUCLEOTIDE SEQUENCE [LARGE SCALE GENOMIC DNA]</scope>
</reference>
<evidence type="ECO:0000256" key="1">
    <source>
        <dbReference type="ARBA" id="ARBA00006540"/>
    </source>
</evidence>
<name>A0A1F8CL46_9BACT</name>
<evidence type="ECO:0000256" key="3">
    <source>
        <dbReference type="ARBA" id="ARBA00022884"/>
    </source>
</evidence>
<comment type="similarity">
    <text evidence="1">Belongs to the universal ribosomal protein uL3 family.</text>
</comment>
<dbReference type="GO" id="GO:0022625">
    <property type="term" value="C:cytosolic large ribosomal subunit"/>
    <property type="evidence" value="ECO:0007669"/>
    <property type="project" value="TreeGrafter"/>
</dbReference>
<keyword evidence="3" id="KW-0694">RNA-binding</keyword>
<keyword evidence="5" id="KW-0687">Ribonucleoprotein</keyword>
<keyword evidence="2" id="KW-0699">rRNA-binding</keyword>
<sequence length="201" mass="22168">MQAVFFGKKGRMSALYLEGDIRVPVTKVDLMPYEILRTKSVEKDGYTTSVVGFGRRSTKRLNQPLLGQLKNFITDNFTFRFIREIQEPAKEAIVVGDMLEIRAVSKGKGWAGVVRKWGFHGGPKTHGQSDRERAPGSIGQTTTPGRVYKGKKMGGRMGGEKVYVKNLKVVAVEDEGKTLFVKGAIPGHTGTVVEIAKVKKI</sequence>
<dbReference type="SUPFAM" id="SSF50447">
    <property type="entry name" value="Translation proteins"/>
    <property type="match status" value="1"/>
</dbReference>
<dbReference type="InterPro" id="IPR019927">
    <property type="entry name" value="Ribosomal_uL3_bac/org-type"/>
</dbReference>
<dbReference type="EMBL" id="MGHU01000034">
    <property type="protein sequence ID" value="OGM77057.1"/>
    <property type="molecule type" value="Genomic_DNA"/>
</dbReference>
<dbReference type="InterPro" id="IPR009000">
    <property type="entry name" value="Transl_B-barrel_sf"/>
</dbReference>
<dbReference type="Gene3D" id="3.30.160.810">
    <property type="match status" value="1"/>
</dbReference>